<proteinExistence type="inferred from homology"/>
<dbReference type="InterPro" id="IPR000719">
    <property type="entry name" value="Prot_kinase_dom"/>
</dbReference>
<dbReference type="PROSITE" id="PS51285">
    <property type="entry name" value="AGC_KINASE_CTER"/>
    <property type="match status" value="1"/>
</dbReference>
<dbReference type="Proteomes" id="UP000193560">
    <property type="component" value="Unassembled WGS sequence"/>
</dbReference>
<dbReference type="PROSITE" id="PS00107">
    <property type="entry name" value="PROTEIN_KINASE_ATP"/>
    <property type="match status" value="1"/>
</dbReference>
<feature type="domain" description="Protein kinase" evidence="12">
    <location>
        <begin position="22"/>
        <end position="283"/>
    </location>
</feature>
<keyword evidence="5 10" id="KW-0547">Nucleotide-binding</keyword>
<evidence type="ECO:0000256" key="4">
    <source>
        <dbReference type="ARBA" id="ARBA00022679"/>
    </source>
</evidence>
<evidence type="ECO:0000259" key="13">
    <source>
        <dbReference type="PROSITE" id="PS51285"/>
    </source>
</evidence>
<evidence type="ECO:0000256" key="1">
    <source>
        <dbReference type="ARBA" id="ARBA00012513"/>
    </source>
</evidence>
<dbReference type="SMART" id="SM00220">
    <property type="entry name" value="S_TKc"/>
    <property type="match status" value="1"/>
</dbReference>
<evidence type="ECO:0000256" key="5">
    <source>
        <dbReference type="ARBA" id="ARBA00022741"/>
    </source>
</evidence>
<keyword evidence="15" id="KW-1185">Reference proteome</keyword>
<dbReference type="STRING" id="90262.A0A1X2IKY1"/>
<accession>A0A1X2IKY1</accession>
<dbReference type="Pfam" id="PF00069">
    <property type="entry name" value="Pkinase"/>
    <property type="match status" value="1"/>
</dbReference>
<evidence type="ECO:0000313" key="14">
    <source>
        <dbReference type="EMBL" id="ORZ18456.1"/>
    </source>
</evidence>
<keyword evidence="3" id="KW-0597">Phosphoprotein</keyword>
<name>A0A1X2IKY1_9FUNG</name>
<dbReference type="FunFam" id="1.10.510.10:FF:000024">
    <property type="entry name" value="Probable serine/threonine-protein kinase cot-1"/>
    <property type="match status" value="1"/>
</dbReference>
<dbReference type="PROSITE" id="PS00108">
    <property type="entry name" value="PROTEIN_KINASE_ST"/>
    <property type="match status" value="1"/>
</dbReference>
<evidence type="ECO:0000256" key="8">
    <source>
        <dbReference type="ARBA" id="ARBA00047899"/>
    </source>
</evidence>
<dbReference type="GO" id="GO:0001664">
    <property type="term" value="F:G protein-coupled receptor binding"/>
    <property type="evidence" value="ECO:0007669"/>
    <property type="project" value="TreeGrafter"/>
</dbReference>
<dbReference type="InterPro" id="IPR000961">
    <property type="entry name" value="AGC-kinase_C"/>
</dbReference>
<evidence type="ECO:0000313" key="15">
    <source>
        <dbReference type="Proteomes" id="UP000193560"/>
    </source>
</evidence>
<feature type="domain" description="AGC-kinase C-terminal" evidence="13">
    <location>
        <begin position="284"/>
        <end position="371"/>
    </location>
</feature>
<dbReference type="Gene3D" id="3.30.200.20">
    <property type="entry name" value="Phosphorylase Kinase, domain 1"/>
    <property type="match status" value="1"/>
</dbReference>
<feature type="binding site" evidence="10">
    <location>
        <position position="51"/>
    </location>
    <ligand>
        <name>ATP</name>
        <dbReference type="ChEBI" id="CHEBI:30616"/>
    </ligand>
</feature>
<dbReference type="FunFam" id="3.30.200.20:FF:000354">
    <property type="entry name" value="AGC/YANK protein kinase"/>
    <property type="match status" value="1"/>
</dbReference>
<dbReference type="GO" id="GO:0007010">
    <property type="term" value="P:cytoskeleton organization"/>
    <property type="evidence" value="ECO:0007669"/>
    <property type="project" value="UniProtKB-ARBA"/>
</dbReference>
<reference evidence="14 15" key="1">
    <citation type="submission" date="2016-07" db="EMBL/GenBank/DDBJ databases">
        <title>Pervasive Adenine N6-methylation of Active Genes in Fungi.</title>
        <authorList>
            <consortium name="DOE Joint Genome Institute"/>
            <person name="Mondo S.J."/>
            <person name="Dannebaum R.O."/>
            <person name="Kuo R.C."/>
            <person name="Labutti K."/>
            <person name="Haridas S."/>
            <person name="Kuo A."/>
            <person name="Salamov A."/>
            <person name="Ahrendt S.R."/>
            <person name="Lipzen A."/>
            <person name="Sullivan W."/>
            <person name="Andreopoulos W.B."/>
            <person name="Clum A."/>
            <person name="Lindquist E."/>
            <person name="Daum C."/>
            <person name="Ramamoorthy G.K."/>
            <person name="Gryganskyi A."/>
            <person name="Culley D."/>
            <person name="Magnuson J.K."/>
            <person name="James T.Y."/>
            <person name="O'Malley M.A."/>
            <person name="Stajich J.E."/>
            <person name="Spatafora J.W."/>
            <person name="Visel A."/>
            <person name="Grigoriev I.V."/>
        </authorList>
    </citation>
    <scope>NUCLEOTIDE SEQUENCE [LARGE SCALE GENOMIC DNA]</scope>
    <source>
        <strain evidence="14 15">NRRL 1336</strain>
    </source>
</reference>
<evidence type="ECO:0000256" key="9">
    <source>
        <dbReference type="ARBA" id="ARBA00048679"/>
    </source>
</evidence>
<evidence type="ECO:0000256" key="6">
    <source>
        <dbReference type="ARBA" id="ARBA00022777"/>
    </source>
</evidence>
<keyword evidence="2 11" id="KW-0723">Serine/threonine-protein kinase</keyword>
<organism evidence="14 15">
    <name type="scientific">Absidia repens</name>
    <dbReference type="NCBI Taxonomy" id="90262"/>
    <lineage>
        <taxon>Eukaryota</taxon>
        <taxon>Fungi</taxon>
        <taxon>Fungi incertae sedis</taxon>
        <taxon>Mucoromycota</taxon>
        <taxon>Mucoromycotina</taxon>
        <taxon>Mucoromycetes</taxon>
        <taxon>Mucorales</taxon>
        <taxon>Cunninghamellaceae</taxon>
        <taxon>Absidia</taxon>
    </lineage>
</organism>
<protein>
    <recommendedName>
        <fullName evidence="1">non-specific serine/threonine protein kinase</fullName>
        <ecNumber evidence="1">2.7.11.1</ecNumber>
    </recommendedName>
</protein>
<comment type="catalytic activity">
    <reaction evidence="8">
        <text>L-threonyl-[protein] + ATP = O-phospho-L-threonyl-[protein] + ADP + H(+)</text>
        <dbReference type="Rhea" id="RHEA:46608"/>
        <dbReference type="Rhea" id="RHEA-COMP:11060"/>
        <dbReference type="Rhea" id="RHEA-COMP:11605"/>
        <dbReference type="ChEBI" id="CHEBI:15378"/>
        <dbReference type="ChEBI" id="CHEBI:30013"/>
        <dbReference type="ChEBI" id="CHEBI:30616"/>
        <dbReference type="ChEBI" id="CHEBI:61977"/>
        <dbReference type="ChEBI" id="CHEBI:456216"/>
        <dbReference type="EC" id="2.7.11.1"/>
    </reaction>
</comment>
<evidence type="ECO:0000256" key="3">
    <source>
        <dbReference type="ARBA" id="ARBA00022553"/>
    </source>
</evidence>
<dbReference type="GO" id="GO:0004703">
    <property type="term" value="F:G protein-coupled receptor kinase activity"/>
    <property type="evidence" value="ECO:0007669"/>
    <property type="project" value="TreeGrafter"/>
</dbReference>
<dbReference type="InterPro" id="IPR017441">
    <property type="entry name" value="Protein_kinase_ATP_BS"/>
</dbReference>
<dbReference type="PANTHER" id="PTHR24355:SF30">
    <property type="entry name" value="SERINE_THREONINE-PROTEIN KINASE 32B ISOFORM X1"/>
    <property type="match status" value="1"/>
</dbReference>
<evidence type="ECO:0000256" key="11">
    <source>
        <dbReference type="RuleBase" id="RU000304"/>
    </source>
</evidence>
<evidence type="ECO:0000256" key="10">
    <source>
        <dbReference type="PROSITE-ProRule" id="PRU10141"/>
    </source>
</evidence>
<dbReference type="GO" id="GO:0007186">
    <property type="term" value="P:G protein-coupled receptor signaling pathway"/>
    <property type="evidence" value="ECO:0007669"/>
    <property type="project" value="TreeGrafter"/>
</dbReference>
<gene>
    <name evidence="14" type="ORF">BCR42DRAFT_489815</name>
</gene>
<dbReference type="EMBL" id="MCGE01000008">
    <property type="protein sequence ID" value="ORZ18456.1"/>
    <property type="molecule type" value="Genomic_DNA"/>
</dbReference>
<dbReference type="InterPro" id="IPR008271">
    <property type="entry name" value="Ser/Thr_kinase_AS"/>
</dbReference>
<dbReference type="GO" id="GO:0005524">
    <property type="term" value="F:ATP binding"/>
    <property type="evidence" value="ECO:0007669"/>
    <property type="project" value="UniProtKB-UniRule"/>
</dbReference>
<dbReference type="InterPro" id="IPR011009">
    <property type="entry name" value="Kinase-like_dom_sf"/>
</dbReference>
<dbReference type="AlphaFoldDB" id="A0A1X2IKY1"/>
<evidence type="ECO:0000256" key="2">
    <source>
        <dbReference type="ARBA" id="ARBA00022527"/>
    </source>
</evidence>
<keyword evidence="7 10" id="KW-0067">ATP-binding</keyword>
<comment type="similarity">
    <text evidence="11">Belongs to the protein kinase superfamily.</text>
</comment>
<keyword evidence="4" id="KW-0808">Transferase</keyword>
<sequence length="464" mass="52665">MGAVCCTPEEIDFEKEVELAHFYLLRVIGKGAFGKVRIVQHRQTGREYALKYINKSRCVEQNATHNMLAERRLLETIEHPLIVNMRYAFQDEEHLFLALDLMTGGSMQFLLDRYTTLKEMQVRFYIADLVCALEYLHQRRIAHRDIKPDNILLDSSGHAHLSDFNIATQFHANKPQRFSRAGSLAYMSPEIIGKQGYSTFVDWWSLGVTAFELLFGKRPFTGKTNDQVTDAILNDDLVFPDDAAEIVSQDGMDVLQGLLTKSPHHRYGCGSNGIYKLKNHPWFQGIDWQAMVQKTAIPPFRPNTDESNFDAVHELEELLLEEVPLRPHKRINKTSTEIPQPETEDSRHRQWMDEKFLPFDYTKNSTSDHYYNHASPAATTETTTRSLVSSSAASRTNPTSQAMISTPITAIEGTSRGITGSRLLRRVGSALDHYEQSKYKAQGYVLTPNEDGTLSTLSEVGKCV</sequence>
<dbReference type="Gene3D" id="1.10.510.10">
    <property type="entry name" value="Transferase(Phosphotransferase) domain 1"/>
    <property type="match status" value="1"/>
</dbReference>
<evidence type="ECO:0000259" key="12">
    <source>
        <dbReference type="PROSITE" id="PS50011"/>
    </source>
</evidence>
<keyword evidence="6 14" id="KW-0418">Kinase</keyword>
<dbReference type="OrthoDB" id="354826at2759"/>
<comment type="catalytic activity">
    <reaction evidence="9">
        <text>L-seryl-[protein] + ATP = O-phospho-L-seryl-[protein] + ADP + H(+)</text>
        <dbReference type="Rhea" id="RHEA:17989"/>
        <dbReference type="Rhea" id="RHEA-COMP:9863"/>
        <dbReference type="Rhea" id="RHEA-COMP:11604"/>
        <dbReference type="ChEBI" id="CHEBI:15378"/>
        <dbReference type="ChEBI" id="CHEBI:29999"/>
        <dbReference type="ChEBI" id="CHEBI:30616"/>
        <dbReference type="ChEBI" id="CHEBI:83421"/>
        <dbReference type="ChEBI" id="CHEBI:456216"/>
        <dbReference type="EC" id="2.7.11.1"/>
    </reaction>
</comment>
<dbReference type="EC" id="2.7.11.1" evidence="1"/>
<dbReference type="SUPFAM" id="SSF56112">
    <property type="entry name" value="Protein kinase-like (PK-like)"/>
    <property type="match status" value="1"/>
</dbReference>
<dbReference type="PROSITE" id="PS50011">
    <property type="entry name" value="PROTEIN_KINASE_DOM"/>
    <property type="match status" value="1"/>
</dbReference>
<dbReference type="PANTHER" id="PTHR24355">
    <property type="entry name" value="G PROTEIN-COUPLED RECEPTOR KINASE/RIBOSOMAL PROTEIN S6 KINASE"/>
    <property type="match status" value="1"/>
</dbReference>
<dbReference type="GO" id="GO:0009966">
    <property type="term" value="P:regulation of signal transduction"/>
    <property type="evidence" value="ECO:0007669"/>
    <property type="project" value="TreeGrafter"/>
</dbReference>
<comment type="caution">
    <text evidence="14">The sequence shown here is derived from an EMBL/GenBank/DDBJ whole genome shotgun (WGS) entry which is preliminary data.</text>
</comment>
<evidence type="ECO:0000256" key="7">
    <source>
        <dbReference type="ARBA" id="ARBA00022840"/>
    </source>
</evidence>